<dbReference type="CDD" id="cd02042">
    <property type="entry name" value="ParAB_family"/>
    <property type="match status" value="1"/>
</dbReference>
<accession>A0ABM9VSD5</accession>
<sequence>MSDEANPPVVVAVMGIKGGAGKTTICAAMTSAMIHSNKRVLLVDTDRQRSLADWAQRAEAHGNGSPLLSHIEAKDTDALVAILDEAFETESHDFIIIDTAGVAGTWADHVAVQASLIVTPVILTENNVNGAVATYQWYKGLHGRVEEPELLPRHISILTRYDSRTRNGAEKLSPIERDLFARIKAELELFPYAVRERKAYKDMESLGLLGAIARKKRDDPNPLVRGQAAHYEDALHEVAVIFNHMLTHAAAE</sequence>
<dbReference type="PANTHER" id="PTHR13696">
    <property type="entry name" value="P-LOOP CONTAINING NUCLEOSIDE TRIPHOSPHATE HYDROLASE"/>
    <property type="match status" value="1"/>
</dbReference>
<dbReference type="InterPro" id="IPR000897">
    <property type="entry name" value="SRP54_GTPase_dom"/>
</dbReference>
<proteinExistence type="predicted"/>
<protein>
    <submittedName>
        <fullName evidence="4">Chromosome partitioning protein</fullName>
    </submittedName>
</protein>
<name>A0ABM9VSD5_9RHOB</name>
<evidence type="ECO:0000313" key="4">
    <source>
        <dbReference type="EMBL" id="CUX79957.1"/>
    </source>
</evidence>
<keyword evidence="2" id="KW-0342">GTP-binding</keyword>
<evidence type="ECO:0000313" key="5">
    <source>
        <dbReference type="Proteomes" id="UP000182045"/>
    </source>
</evidence>
<evidence type="ECO:0000256" key="2">
    <source>
        <dbReference type="ARBA" id="ARBA00023134"/>
    </source>
</evidence>
<dbReference type="PANTHER" id="PTHR13696:SF96">
    <property type="entry name" value="COBQ_COBB_MIND_PARA NUCLEOTIDE BINDING DOMAIN-CONTAINING PROTEIN"/>
    <property type="match status" value="1"/>
</dbReference>
<dbReference type="Pfam" id="PF07015">
    <property type="entry name" value="VirC1"/>
    <property type="match status" value="1"/>
</dbReference>
<gene>
    <name evidence="4" type="ORF">Ga0058931_0655</name>
</gene>
<organism evidence="4 5">
    <name type="scientific">Roseibaca calidilacus</name>
    <dbReference type="NCBI Taxonomy" id="1666912"/>
    <lineage>
        <taxon>Bacteria</taxon>
        <taxon>Pseudomonadati</taxon>
        <taxon>Pseudomonadota</taxon>
        <taxon>Alphaproteobacteria</taxon>
        <taxon>Rhodobacterales</taxon>
        <taxon>Paracoccaceae</taxon>
        <taxon>Roseinatronobacter</taxon>
    </lineage>
</organism>
<dbReference type="InterPro" id="IPR009744">
    <property type="entry name" value="VirC1"/>
</dbReference>
<keyword evidence="1" id="KW-0547">Nucleotide-binding</keyword>
<dbReference type="InterPro" id="IPR027417">
    <property type="entry name" value="P-loop_NTPase"/>
</dbReference>
<keyword evidence="5" id="KW-1185">Reference proteome</keyword>
<dbReference type="SMART" id="SM00962">
    <property type="entry name" value="SRP54"/>
    <property type="match status" value="1"/>
</dbReference>
<dbReference type="InterPro" id="IPR050678">
    <property type="entry name" value="DNA_Partitioning_ATPase"/>
</dbReference>
<evidence type="ECO:0000259" key="3">
    <source>
        <dbReference type="SMART" id="SM00962"/>
    </source>
</evidence>
<dbReference type="Gene3D" id="3.40.50.300">
    <property type="entry name" value="P-loop containing nucleotide triphosphate hydrolases"/>
    <property type="match status" value="1"/>
</dbReference>
<evidence type="ECO:0000256" key="1">
    <source>
        <dbReference type="ARBA" id="ARBA00022741"/>
    </source>
</evidence>
<dbReference type="SUPFAM" id="SSF52540">
    <property type="entry name" value="P-loop containing nucleoside triphosphate hydrolases"/>
    <property type="match status" value="1"/>
</dbReference>
<dbReference type="EMBL" id="FBYC01000003">
    <property type="protein sequence ID" value="CUX79957.1"/>
    <property type="molecule type" value="Genomic_DNA"/>
</dbReference>
<comment type="caution">
    <text evidence="4">The sequence shown here is derived from an EMBL/GenBank/DDBJ whole genome shotgun (WGS) entry which is preliminary data.</text>
</comment>
<feature type="domain" description="SRP54-type proteins GTP-binding" evidence="3">
    <location>
        <begin position="8"/>
        <end position="185"/>
    </location>
</feature>
<dbReference type="RefSeq" id="WP_072244881.1">
    <property type="nucleotide sequence ID" value="NZ_FBYC01000003.1"/>
</dbReference>
<reference evidence="4 5" key="1">
    <citation type="submission" date="2016-01" db="EMBL/GenBank/DDBJ databases">
        <authorList>
            <person name="Varghese N."/>
        </authorList>
    </citation>
    <scope>NUCLEOTIDE SEQUENCE [LARGE SCALE GENOMIC DNA]</scope>
    <source>
        <strain evidence="4 5">HL-91</strain>
    </source>
</reference>
<dbReference type="Proteomes" id="UP000182045">
    <property type="component" value="Unassembled WGS sequence"/>
</dbReference>